<organism evidence="4 5">
    <name type="scientific">Dreissena polymorpha</name>
    <name type="common">Zebra mussel</name>
    <name type="synonym">Mytilus polymorpha</name>
    <dbReference type="NCBI Taxonomy" id="45954"/>
    <lineage>
        <taxon>Eukaryota</taxon>
        <taxon>Metazoa</taxon>
        <taxon>Spiralia</taxon>
        <taxon>Lophotrochozoa</taxon>
        <taxon>Mollusca</taxon>
        <taxon>Bivalvia</taxon>
        <taxon>Autobranchia</taxon>
        <taxon>Heteroconchia</taxon>
        <taxon>Euheterodonta</taxon>
        <taxon>Imparidentia</taxon>
        <taxon>Neoheterodontei</taxon>
        <taxon>Myida</taxon>
        <taxon>Dreissenoidea</taxon>
        <taxon>Dreissenidae</taxon>
        <taxon>Dreissena</taxon>
    </lineage>
</organism>
<evidence type="ECO:0000256" key="2">
    <source>
        <dbReference type="ARBA" id="ARBA00022857"/>
    </source>
</evidence>
<reference evidence="4" key="2">
    <citation type="submission" date="2020-11" db="EMBL/GenBank/DDBJ databases">
        <authorList>
            <person name="McCartney M.A."/>
            <person name="Auch B."/>
            <person name="Kono T."/>
            <person name="Mallez S."/>
            <person name="Becker A."/>
            <person name="Gohl D.M."/>
            <person name="Silverstein K.A.T."/>
            <person name="Koren S."/>
            <person name="Bechman K.B."/>
            <person name="Herman A."/>
            <person name="Abrahante J.E."/>
            <person name="Garbe J."/>
        </authorList>
    </citation>
    <scope>NUCLEOTIDE SEQUENCE</scope>
    <source>
        <strain evidence="4">Duluth1</strain>
        <tissue evidence="4">Whole animal</tissue>
    </source>
</reference>
<evidence type="ECO:0000313" key="5">
    <source>
        <dbReference type="Proteomes" id="UP000828390"/>
    </source>
</evidence>
<comment type="caution">
    <text evidence="4">The sequence shown here is derived from an EMBL/GenBank/DDBJ whole genome shotgun (WGS) entry which is preliminary data.</text>
</comment>
<evidence type="ECO:0000313" key="4">
    <source>
        <dbReference type="EMBL" id="KAH3772491.1"/>
    </source>
</evidence>
<protein>
    <submittedName>
        <fullName evidence="4">Uncharacterized protein</fullName>
    </submittedName>
</protein>
<feature type="non-terminal residue" evidence="4">
    <location>
        <position position="1"/>
    </location>
</feature>
<dbReference type="GO" id="GO:0016491">
    <property type="term" value="F:oxidoreductase activity"/>
    <property type="evidence" value="ECO:0007669"/>
    <property type="project" value="UniProtKB-KW"/>
</dbReference>
<reference evidence="4" key="1">
    <citation type="journal article" date="2019" name="bioRxiv">
        <title>The Genome of the Zebra Mussel, Dreissena polymorpha: A Resource for Invasive Species Research.</title>
        <authorList>
            <person name="McCartney M.A."/>
            <person name="Auch B."/>
            <person name="Kono T."/>
            <person name="Mallez S."/>
            <person name="Zhang Y."/>
            <person name="Obille A."/>
            <person name="Becker A."/>
            <person name="Abrahante J.E."/>
            <person name="Garbe J."/>
            <person name="Badalamenti J.P."/>
            <person name="Herman A."/>
            <person name="Mangelson H."/>
            <person name="Liachko I."/>
            <person name="Sullivan S."/>
            <person name="Sone E.D."/>
            <person name="Koren S."/>
            <person name="Silverstein K.A.T."/>
            <person name="Beckman K.B."/>
            <person name="Gohl D.M."/>
        </authorList>
    </citation>
    <scope>NUCLEOTIDE SEQUENCE</scope>
    <source>
        <strain evidence="4">Duluth1</strain>
        <tissue evidence="4">Whole animal</tissue>
    </source>
</reference>
<keyword evidence="2" id="KW-0521">NADP</keyword>
<evidence type="ECO:0000256" key="1">
    <source>
        <dbReference type="ARBA" id="ARBA00006484"/>
    </source>
</evidence>
<keyword evidence="5" id="KW-1185">Reference proteome</keyword>
<evidence type="ECO:0000256" key="3">
    <source>
        <dbReference type="ARBA" id="ARBA00023002"/>
    </source>
</evidence>
<comment type="similarity">
    <text evidence="1">Belongs to the short-chain dehydrogenases/reductases (SDR) family.</text>
</comment>
<sequence length="218" mass="24589">MVHHRSSEIVVDHRSSEIAIVAGPCENLVDLVHAKEQRFQKDFNIKMSASKRVAVVTAAKLPLVRGLCKEFQGDVIITARDMARGKDMLNKLNKEGLEPVLHDLDNTDDASLQKFHNFLQKDYGGLDLLVNNAAIVSRNAAFLSFSEQVKFAMAKNFWGTSNICKVLFPLLRPHARVVNMLSGEELGAEWTWSQALRERFLDPELSLAKIEQLMKEFV</sequence>
<dbReference type="InterPro" id="IPR036291">
    <property type="entry name" value="NAD(P)-bd_dom_sf"/>
</dbReference>
<dbReference type="PANTHER" id="PTHR43963:SF6">
    <property type="entry name" value="CHAIN DEHYDROGENASE FAMILY PROTEIN, PUTATIVE (AFU_ORTHOLOGUE AFUA_3G15350)-RELATED"/>
    <property type="match status" value="1"/>
</dbReference>
<proteinExistence type="inferred from homology"/>
<dbReference type="Proteomes" id="UP000828390">
    <property type="component" value="Unassembled WGS sequence"/>
</dbReference>
<dbReference type="InterPro" id="IPR002347">
    <property type="entry name" value="SDR_fam"/>
</dbReference>
<keyword evidence="3" id="KW-0560">Oxidoreductase</keyword>
<name>A0A9D4IEK4_DREPO</name>
<dbReference type="Gene3D" id="3.40.50.720">
    <property type="entry name" value="NAD(P)-binding Rossmann-like Domain"/>
    <property type="match status" value="1"/>
</dbReference>
<dbReference type="PANTHER" id="PTHR43963">
    <property type="entry name" value="CARBONYL REDUCTASE 1-RELATED"/>
    <property type="match status" value="1"/>
</dbReference>
<gene>
    <name evidence="4" type="ORF">DPMN_173831</name>
</gene>
<dbReference type="EMBL" id="JAIWYP010000009">
    <property type="protein sequence ID" value="KAH3772491.1"/>
    <property type="molecule type" value="Genomic_DNA"/>
</dbReference>
<dbReference type="Pfam" id="PF00106">
    <property type="entry name" value="adh_short"/>
    <property type="match status" value="1"/>
</dbReference>
<accession>A0A9D4IEK4</accession>
<dbReference type="SUPFAM" id="SSF51735">
    <property type="entry name" value="NAD(P)-binding Rossmann-fold domains"/>
    <property type="match status" value="1"/>
</dbReference>
<dbReference type="AlphaFoldDB" id="A0A9D4IEK4"/>